<accession>A0ACB1AZ79</accession>
<comment type="caution">
    <text evidence="1">The sequence shown here is derived from an EMBL/GenBank/DDBJ whole genome shotgun (WGS) entry which is preliminary data.</text>
</comment>
<proteinExistence type="predicted"/>
<gene>
    <name evidence="1" type="ORF">MENTE1834_LOCUS43881</name>
</gene>
<keyword evidence="2" id="KW-1185">Reference proteome</keyword>
<protein>
    <submittedName>
        <fullName evidence="1">Uncharacterized protein</fullName>
    </submittedName>
</protein>
<sequence length="85" mass="9483">MDPKFNLAQTNMTRKASLNSIESGFVSLNDPKTKETATVEIGLISNKIEEKEKDVKSFTKSVKIPNLLKELVEKAKLNAKVCVIF</sequence>
<reference evidence="1" key="1">
    <citation type="submission" date="2023-11" db="EMBL/GenBank/DDBJ databases">
        <authorList>
            <person name="Poullet M."/>
        </authorList>
    </citation>
    <scope>NUCLEOTIDE SEQUENCE</scope>
    <source>
        <strain evidence="1">E1834</strain>
    </source>
</reference>
<evidence type="ECO:0000313" key="2">
    <source>
        <dbReference type="Proteomes" id="UP001497535"/>
    </source>
</evidence>
<evidence type="ECO:0000313" key="1">
    <source>
        <dbReference type="EMBL" id="CAK5108186.1"/>
    </source>
</evidence>
<dbReference type="EMBL" id="CAVMJV010000128">
    <property type="protein sequence ID" value="CAK5108186.1"/>
    <property type="molecule type" value="Genomic_DNA"/>
</dbReference>
<name>A0ACB1AZ79_MELEN</name>
<dbReference type="Proteomes" id="UP001497535">
    <property type="component" value="Unassembled WGS sequence"/>
</dbReference>
<organism evidence="1 2">
    <name type="scientific">Meloidogyne enterolobii</name>
    <name type="common">Root-knot nematode worm</name>
    <name type="synonym">Meloidogyne mayaguensis</name>
    <dbReference type="NCBI Taxonomy" id="390850"/>
    <lineage>
        <taxon>Eukaryota</taxon>
        <taxon>Metazoa</taxon>
        <taxon>Ecdysozoa</taxon>
        <taxon>Nematoda</taxon>
        <taxon>Chromadorea</taxon>
        <taxon>Rhabditida</taxon>
        <taxon>Tylenchina</taxon>
        <taxon>Tylenchomorpha</taxon>
        <taxon>Tylenchoidea</taxon>
        <taxon>Meloidogynidae</taxon>
        <taxon>Meloidogyninae</taxon>
        <taxon>Meloidogyne</taxon>
    </lineage>
</organism>